<proteinExistence type="predicted"/>
<comment type="caution">
    <text evidence="1">The sequence shown here is derived from an EMBL/GenBank/DDBJ whole genome shotgun (WGS) entry which is preliminary data.</text>
</comment>
<evidence type="ECO:0000313" key="1">
    <source>
        <dbReference type="EMBL" id="PHT76160.1"/>
    </source>
</evidence>
<evidence type="ECO:0000313" key="2">
    <source>
        <dbReference type="Proteomes" id="UP000222542"/>
    </source>
</evidence>
<dbReference type="Gramene" id="PHT76160">
    <property type="protein sequence ID" value="PHT76160"/>
    <property type="gene ID" value="T459_19682"/>
</dbReference>
<protein>
    <submittedName>
        <fullName evidence="1">Uncharacterized protein</fullName>
    </submittedName>
</protein>
<dbReference type="OMA" id="CEEIDWI"/>
<gene>
    <name evidence="1" type="ORF">T459_19682</name>
</gene>
<accession>A0A2G2Z2B3</accession>
<sequence length="122" mass="13902">MLMIGMCFSAEDHKKKLMMLNQKLSEAREKLRCYEPQVENISSVQEADAYQEFLLSAMEQIRSQARLLGGKGYLQTNENVGVKWLRSTQRLPLLQEPVGHTSCEEIDWIATDRALASGVEQL</sequence>
<dbReference type="EMBL" id="AYRZ02000007">
    <property type="protein sequence ID" value="PHT76160.1"/>
    <property type="molecule type" value="Genomic_DNA"/>
</dbReference>
<organism evidence="1 2">
    <name type="scientific">Capsicum annuum</name>
    <name type="common">Capsicum pepper</name>
    <dbReference type="NCBI Taxonomy" id="4072"/>
    <lineage>
        <taxon>Eukaryota</taxon>
        <taxon>Viridiplantae</taxon>
        <taxon>Streptophyta</taxon>
        <taxon>Embryophyta</taxon>
        <taxon>Tracheophyta</taxon>
        <taxon>Spermatophyta</taxon>
        <taxon>Magnoliopsida</taxon>
        <taxon>eudicotyledons</taxon>
        <taxon>Gunneridae</taxon>
        <taxon>Pentapetalae</taxon>
        <taxon>asterids</taxon>
        <taxon>lamiids</taxon>
        <taxon>Solanales</taxon>
        <taxon>Solanaceae</taxon>
        <taxon>Solanoideae</taxon>
        <taxon>Capsiceae</taxon>
        <taxon>Capsicum</taxon>
    </lineage>
</organism>
<reference evidence="1 2" key="2">
    <citation type="journal article" date="2017" name="Genome Biol.">
        <title>New reference genome sequences of hot pepper reveal the massive evolution of plant disease-resistance genes by retroduplication.</title>
        <authorList>
            <person name="Kim S."/>
            <person name="Park J."/>
            <person name="Yeom S.I."/>
            <person name="Kim Y.M."/>
            <person name="Seo E."/>
            <person name="Kim K.T."/>
            <person name="Kim M.S."/>
            <person name="Lee J.M."/>
            <person name="Cheong K."/>
            <person name="Shin H.S."/>
            <person name="Kim S.B."/>
            <person name="Han K."/>
            <person name="Lee J."/>
            <person name="Park M."/>
            <person name="Lee H.A."/>
            <person name="Lee H.Y."/>
            <person name="Lee Y."/>
            <person name="Oh S."/>
            <person name="Lee J.H."/>
            <person name="Choi E."/>
            <person name="Choi E."/>
            <person name="Lee S.E."/>
            <person name="Jeon J."/>
            <person name="Kim H."/>
            <person name="Choi G."/>
            <person name="Song H."/>
            <person name="Lee J."/>
            <person name="Lee S.C."/>
            <person name="Kwon J.K."/>
            <person name="Lee H.Y."/>
            <person name="Koo N."/>
            <person name="Hong Y."/>
            <person name="Kim R.W."/>
            <person name="Kang W.H."/>
            <person name="Huh J.H."/>
            <person name="Kang B.C."/>
            <person name="Yang T.J."/>
            <person name="Lee Y.H."/>
            <person name="Bennetzen J.L."/>
            <person name="Choi D."/>
        </authorList>
    </citation>
    <scope>NUCLEOTIDE SEQUENCE [LARGE SCALE GENOMIC DNA]</scope>
    <source>
        <strain evidence="2">cv. CM334</strain>
    </source>
</reference>
<keyword evidence="2" id="KW-1185">Reference proteome</keyword>
<name>A0A2G2Z2B3_CAPAN</name>
<dbReference type="Proteomes" id="UP000222542">
    <property type="component" value="Unassembled WGS sequence"/>
</dbReference>
<dbReference type="AlphaFoldDB" id="A0A2G2Z2B3"/>
<reference evidence="1 2" key="1">
    <citation type="journal article" date="2014" name="Nat. Genet.">
        <title>Genome sequence of the hot pepper provides insights into the evolution of pungency in Capsicum species.</title>
        <authorList>
            <person name="Kim S."/>
            <person name="Park M."/>
            <person name="Yeom S.I."/>
            <person name="Kim Y.M."/>
            <person name="Lee J.M."/>
            <person name="Lee H.A."/>
            <person name="Seo E."/>
            <person name="Choi J."/>
            <person name="Cheong K."/>
            <person name="Kim K.T."/>
            <person name="Jung K."/>
            <person name="Lee G.W."/>
            <person name="Oh S.K."/>
            <person name="Bae C."/>
            <person name="Kim S.B."/>
            <person name="Lee H.Y."/>
            <person name="Kim S.Y."/>
            <person name="Kim M.S."/>
            <person name="Kang B.C."/>
            <person name="Jo Y.D."/>
            <person name="Yang H.B."/>
            <person name="Jeong H.J."/>
            <person name="Kang W.H."/>
            <person name="Kwon J.K."/>
            <person name="Shin C."/>
            <person name="Lim J.Y."/>
            <person name="Park J.H."/>
            <person name="Huh J.H."/>
            <person name="Kim J.S."/>
            <person name="Kim B.D."/>
            <person name="Cohen O."/>
            <person name="Paran I."/>
            <person name="Suh M.C."/>
            <person name="Lee S.B."/>
            <person name="Kim Y.K."/>
            <person name="Shin Y."/>
            <person name="Noh S.J."/>
            <person name="Park J."/>
            <person name="Seo Y.S."/>
            <person name="Kwon S.Y."/>
            <person name="Kim H.A."/>
            <person name="Park J.M."/>
            <person name="Kim H.J."/>
            <person name="Choi S.B."/>
            <person name="Bosland P.W."/>
            <person name="Reeves G."/>
            <person name="Jo S.H."/>
            <person name="Lee B.W."/>
            <person name="Cho H.T."/>
            <person name="Choi H.S."/>
            <person name="Lee M.S."/>
            <person name="Yu Y."/>
            <person name="Do Choi Y."/>
            <person name="Park B.S."/>
            <person name="van Deynze A."/>
            <person name="Ashrafi H."/>
            <person name="Hill T."/>
            <person name="Kim W.T."/>
            <person name="Pai H.S."/>
            <person name="Ahn H.K."/>
            <person name="Yeam I."/>
            <person name="Giovannoni J.J."/>
            <person name="Rose J.K."/>
            <person name="Sorensen I."/>
            <person name="Lee S.J."/>
            <person name="Kim R.W."/>
            <person name="Choi I.Y."/>
            <person name="Choi B.S."/>
            <person name="Lim J.S."/>
            <person name="Lee Y.H."/>
            <person name="Choi D."/>
        </authorList>
    </citation>
    <scope>NUCLEOTIDE SEQUENCE [LARGE SCALE GENOMIC DNA]</scope>
    <source>
        <strain evidence="2">cv. CM334</strain>
    </source>
</reference>